<dbReference type="AlphaFoldDB" id="A0A1F6CQG7"/>
<comment type="caution">
    <text evidence="1">The sequence shown here is derived from an EMBL/GenBank/DDBJ whole genome shotgun (WGS) entry which is preliminary data.</text>
</comment>
<reference evidence="1 2" key="1">
    <citation type="journal article" date="2016" name="Nat. Commun.">
        <title>Thousands of microbial genomes shed light on interconnected biogeochemical processes in an aquifer system.</title>
        <authorList>
            <person name="Anantharaman K."/>
            <person name="Brown C.T."/>
            <person name="Hug L.A."/>
            <person name="Sharon I."/>
            <person name="Castelle C.J."/>
            <person name="Probst A.J."/>
            <person name="Thomas B.C."/>
            <person name="Singh A."/>
            <person name="Wilkins M.J."/>
            <person name="Karaoz U."/>
            <person name="Brodie E.L."/>
            <person name="Williams K.H."/>
            <person name="Hubbard S.S."/>
            <person name="Banfield J.F."/>
        </authorList>
    </citation>
    <scope>NUCLEOTIDE SEQUENCE [LARGE SCALE GENOMIC DNA]</scope>
</reference>
<dbReference type="Proteomes" id="UP000176445">
    <property type="component" value="Unassembled WGS sequence"/>
</dbReference>
<organism evidence="1 2">
    <name type="scientific">Candidatus Kaiserbacteria bacterium RIFCSPHIGHO2_01_FULL_54_36b</name>
    <dbReference type="NCBI Taxonomy" id="1798483"/>
    <lineage>
        <taxon>Bacteria</taxon>
        <taxon>Candidatus Kaiseribacteriota</taxon>
    </lineage>
</organism>
<proteinExistence type="predicted"/>
<dbReference type="EMBL" id="MFKW01000030">
    <property type="protein sequence ID" value="OGG51357.1"/>
    <property type="molecule type" value="Genomic_DNA"/>
</dbReference>
<accession>A0A1F6CQG7</accession>
<gene>
    <name evidence="1" type="ORF">A2704_03795</name>
</gene>
<name>A0A1F6CQG7_9BACT</name>
<evidence type="ECO:0000313" key="2">
    <source>
        <dbReference type="Proteomes" id="UP000176445"/>
    </source>
</evidence>
<evidence type="ECO:0000313" key="1">
    <source>
        <dbReference type="EMBL" id="OGG51357.1"/>
    </source>
</evidence>
<sequence>MARAVYAAQEKLPAVRDEIERCIGRHALTVVIEEDQQTLATVKVEGLVAFIATLLKGERVISQGRGIAVLSQTNRFIGRTIGCALNNAVSDAAIRATRVLDQLRDKSEVEIAEATRDSGSGPATERQREYIRQLVRVNGDEAEREDWESRLGELTKAEASSAIETFKR</sequence>
<protein>
    <submittedName>
        <fullName evidence="1">Uncharacterized protein</fullName>
    </submittedName>
</protein>